<feature type="domain" description="Importin N-terminal" evidence="1">
    <location>
        <begin position="14"/>
        <end position="55"/>
    </location>
</feature>
<protein>
    <submittedName>
        <fullName evidence="3">AraC family transcriptional regulator</fullName>
    </submittedName>
</protein>
<dbReference type="GO" id="GO:0031267">
    <property type="term" value="F:small GTPase binding"/>
    <property type="evidence" value="ECO:0007669"/>
    <property type="project" value="InterPro"/>
</dbReference>
<dbReference type="InterPro" id="IPR001494">
    <property type="entry name" value="Importin-beta_N"/>
</dbReference>
<proteinExistence type="predicted"/>
<dbReference type="InterPro" id="IPR011989">
    <property type="entry name" value="ARM-like"/>
</dbReference>
<organism evidence="2 3">
    <name type="scientific">Syphacia muris</name>
    <dbReference type="NCBI Taxonomy" id="451379"/>
    <lineage>
        <taxon>Eukaryota</taxon>
        <taxon>Metazoa</taxon>
        <taxon>Ecdysozoa</taxon>
        <taxon>Nematoda</taxon>
        <taxon>Chromadorea</taxon>
        <taxon>Rhabditida</taxon>
        <taxon>Spirurina</taxon>
        <taxon>Oxyuridomorpha</taxon>
        <taxon>Oxyuroidea</taxon>
        <taxon>Oxyuridae</taxon>
        <taxon>Syphacia</taxon>
    </lineage>
</organism>
<dbReference type="Pfam" id="PF03810">
    <property type="entry name" value="IBN_N"/>
    <property type="match status" value="1"/>
</dbReference>
<accession>A0A0N5AER2</accession>
<reference evidence="3" key="1">
    <citation type="submission" date="2017-02" db="UniProtKB">
        <authorList>
            <consortium name="WormBaseParasite"/>
        </authorList>
    </citation>
    <scope>IDENTIFICATION</scope>
</reference>
<sequence length="71" mass="7591">MLYSSSEGADRLQAERNLAELAASSECLQSCTLLLQNGTVPYAQLVASSTLMKVLGTRTGVGLNERLELCN</sequence>
<evidence type="ECO:0000313" key="3">
    <source>
        <dbReference type="WBParaSite" id="SMUV_0000273201-mRNA-1"/>
    </source>
</evidence>
<dbReference type="Gene3D" id="1.25.10.10">
    <property type="entry name" value="Leucine-rich Repeat Variant"/>
    <property type="match status" value="1"/>
</dbReference>
<dbReference type="STRING" id="451379.A0A0N5AER2"/>
<keyword evidence="2" id="KW-1185">Reference proteome</keyword>
<dbReference type="Proteomes" id="UP000046393">
    <property type="component" value="Unplaced"/>
</dbReference>
<evidence type="ECO:0000259" key="1">
    <source>
        <dbReference type="Pfam" id="PF03810"/>
    </source>
</evidence>
<name>A0A0N5AER2_9BILA</name>
<dbReference type="AlphaFoldDB" id="A0A0N5AER2"/>
<dbReference type="GO" id="GO:0006886">
    <property type="term" value="P:intracellular protein transport"/>
    <property type="evidence" value="ECO:0007669"/>
    <property type="project" value="InterPro"/>
</dbReference>
<evidence type="ECO:0000313" key="2">
    <source>
        <dbReference type="Proteomes" id="UP000046393"/>
    </source>
</evidence>
<dbReference type="WBParaSite" id="SMUV_0000273201-mRNA-1">
    <property type="protein sequence ID" value="SMUV_0000273201-mRNA-1"/>
    <property type="gene ID" value="SMUV_0000273201"/>
</dbReference>